<gene>
    <name evidence="1" type="ORF">MNV_1320001</name>
</gene>
<reference evidence="2" key="1">
    <citation type="submission" date="2017-06" db="EMBL/GenBank/DDBJ databases">
        <authorList>
            <person name="Cremers G."/>
        </authorList>
    </citation>
    <scope>NUCLEOTIDE SEQUENCE [LARGE SCALE GENOMIC DNA]</scope>
</reference>
<evidence type="ECO:0000313" key="1">
    <source>
        <dbReference type="EMBL" id="SNQ59760.1"/>
    </source>
</evidence>
<evidence type="ECO:0000313" key="2">
    <source>
        <dbReference type="Proteomes" id="UP000218615"/>
    </source>
</evidence>
<keyword evidence="2" id="KW-1185">Reference proteome</keyword>
<dbReference type="EMBL" id="FZMP01000038">
    <property type="protein sequence ID" value="SNQ59760.1"/>
    <property type="molecule type" value="Genomic_DNA"/>
</dbReference>
<dbReference type="AlphaFoldDB" id="A0A284VKG3"/>
<sequence>MLLNVTTMQAPFELYYVELFKRYWHVRRGIRKCIKIGSVDPEYVEKLS</sequence>
<dbReference type="Proteomes" id="UP000218615">
    <property type="component" value="Unassembled WGS sequence"/>
</dbReference>
<name>A0A284VKG3_9EURY</name>
<accession>A0A284VKG3</accession>
<organism evidence="1 2">
    <name type="scientific">Candidatus Methanoperedens nitratireducens</name>
    <dbReference type="NCBI Taxonomy" id="1392998"/>
    <lineage>
        <taxon>Archaea</taxon>
        <taxon>Methanobacteriati</taxon>
        <taxon>Methanobacteriota</taxon>
        <taxon>Stenosarchaea group</taxon>
        <taxon>Methanomicrobia</taxon>
        <taxon>Methanosarcinales</taxon>
        <taxon>ANME-2 cluster</taxon>
        <taxon>Candidatus Methanoperedentaceae</taxon>
        <taxon>Candidatus Methanoperedens</taxon>
    </lineage>
</organism>
<proteinExistence type="predicted"/>
<protein>
    <submittedName>
        <fullName evidence="1">Uncharacterized protein</fullName>
    </submittedName>
</protein>